<keyword evidence="2" id="KW-1185">Reference proteome</keyword>
<feature type="region of interest" description="Disordered" evidence="1">
    <location>
        <begin position="1"/>
        <end position="27"/>
    </location>
</feature>
<sequence>MAEASLNRPPPFPPDPPDLNHLVSLSDFPPLSPISPSLSPSLSPSQHSPQTAYIEPERVIVALPVQYKSTLVVVNPQAQAILNTYHQTLKLNPRSAATVATSKVVSQTDGLFTATPPKVARRVISPHSELRTQQVNSKTGHTPGALTVLVLGDAPPTLETVTSYSQTASPVVPNALPPLLPIPLVTAPST</sequence>
<name>A0ABM0URK6_CAMSA</name>
<evidence type="ECO:0000313" key="2">
    <source>
        <dbReference type="Proteomes" id="UP000694864"/>
    </source>
</evidence>
<evidence type="ECO:0000256" key="1">
    <source>
        <dbReference type="SAM" id="MobiDB-lite"/>
    </source>
</evidence>
<reference evidence="2" key="1">
    <citation type="journal article" date="2014" name="Nat. Commun.">
        <title>The emerging biofuel crop Camelina sativa retains a highly undifferentiated hexaploid genome structure.</title>
        <authorList>
            <person name="Kagale S."/>
            <person name="Koh C."/>
            <person name="Nixon J."/>
            <person name="Bollina V."/>
            <person name="Clarke W.E."/>
            <person name="Tuteja R."/>
            <person name="Spillane C."/>
            <person name="Robinson S.J."/>
            <person name="Links M.G."/>
            <person name="Clarke C."/>
            <person name="Higgins E.E."/>
            <person name="Huebert T."/>
            <person name="Sharpe A.G."/>
            <person name="Parkin I.A."/>
        </authorList>
    </citation>
    <scope>NUCLEOTIDE SEQUENCE [LARGE SCALE GENOMIC DNA]</scope>
    <source>
        <strain evidence="2">cv. DH55</strain>
    </source>
</reference>
<proteinExistence type="predicted"/>
<dbReference type="RefSeq" id="XP_010445053.1">
    <property type="nucleotide sequence ID" value="XM_010446751.1"/>
</dbReference>
<dbReference type="GeneID" id="104727665"/>
<feature type="compositionally biased region" description="Pro residues" evidence="1">
    <location>
        <begin position="8"/>
        <end position="17"/>
    </location>
</feature>
<organism evidence="2 3">
    <name type="scientific">Camelina sativa</name>
    <name type="common">False flax</name>
    <name type="synonym">Myagrum sativum</name>
    <dbReference type="NCBI Taxonomy" id="90675"/>
    <lineage>
        <taxon>Eukaryota</taxon>
        <taxon>Viridiplantae</taxon>
        <taxon>Streptophyta</taxon>
        <taxon>Embryophyta</taxon>
        <taxon>Tracheophyta</taxon>
        <taxon>Spermatophyta</taxon>
        <taxon>Magnoliopsida</taxon>
        <taxon>eudicotyledons</taxon>
        <taxon>Gunneridae</taxon>
        <taxon>Pentapetalae</taxon>
        <taxon>rosids</taxon>
        <taxon>malvids</taxon>
        <taxon>Brassicales</taxon>
        <taxon>Brassicaceae</taxon>
        <taxon>Camelineae</taxon>
        <taxon>Camelina</taxon>
    </lineage>
</organism>
<reference evidence="3" key="2">
    <citation type="submission" date="2025-08" db="UniProtKB">
        <authorList>
            <consortium name="RefSeq"/>
        </authorList>
    </citation>
    <scope>IDENTIFICATION</scope>
    <source>
        <tissue evidence="3">Leaf</tissue>
    </source>
</reference>
<dbReference type="Proteomes" id="UP000694864">
    <property type="component" value="Chromosome 11"/>
</dbReference>
<gene>
    <name evidence="3" type="primary">LOC104727665</name>
</gene>
<protein>
    <submittedName>
        <fullName evidence="3">Uncharacterized protein LOC104727665</fullName>
    </submittedName>
</protein>
<evidence type="ECO:0000313" key="3">
    <source>
        <dbReference type="RefSeq" id="XP_010445053.1"/>
    </source>
</evidence>
<accession>A0ABM0URK6</accession>